<feature type="region of interest" description="Disordered" evidence="1">
    <location>
        <begin position="94"/>
        <end position="133"/>
    </location>
</feature>
<proteinExistence type="predicted"/>
<reference evidence="2" key="1">
    <citation type="submission" date="2020-03" db="EMBL/GenBank/DDBJ databases">
        <authorList>
            <person name="Weist P."/>
        </authorList>
    </citation>
    <scope>NUCLEOTIDE SEQUENCE</scope>
</reference>
<protein>
    <submittedName>
        <fullName evidence="2">Uncharacterized protein</fullName>
    </submittedName>
</protein>
<evidence type="ECO:0000256" key="1">
    <source>
        <dbReference type="SAM" id="MobiDB-lite"/>
    </source>
</evidence>
<dbReference type="EMBL" id="CADEAL010004301">
    <property type="protein sequence ID" value="CAB1456520.1"/>
    <property type="molecule type" value="Genomic_DNA"/>
</dbReference>
<name>A0A9N7VYE1_PLEPL</name>
<feature type="compositionally biased region" description="Polar residues" evidence="1">
    <location>
        <begin position="206"/>
        <end position="218"/>
    </location>
</feature>
<keyword evidence="3" id="KW-1185">Reference proteome</keyword>
<sequence>MKSHDEHDFISVSDSAPDAEQTAAQLNVLFTDSSLFTTESQSAWMPPPDVFPVSSIFIQSVVQTQNGLDKKFARFSKLQMIHASKNGIIAKVSENGPRFDDSNHPALSPHVSAEEEEEPAAVRPPARGRILTTGPTLCARSNRQRDSSEWSSERRVGCELRNLTSCQRLRSQQDVLMGQSRAMQTEEVTGKDEEDRARVLKMLLQRQGSTNRVGTVTASCRRDDDTSSSEE</sequence>
<feature type="region of interest" description="Disordered" evidence="1">
    <location>
        <begin position="206"/>
        <end position="231"/>
    </location>
</feature>
<evidence type="ECO:0000313" key="2">
    <source>
        <dbReference type="EMBL" id="CAB1456520.1"/>
    </source>
</evidence>
<accession>A0A9N7VYE1</accession>
<gene>
    <name evidence="2" type="ORF">PLEPLA_LOCUS44304</name>
</gene>
<dbReference type="Proteomes" id="UP001153269">
    <property type="component" value="Unassembled WGS sequence"/>
</dbReference>
<dbReference type="AlphaFoldDB" id="A0A9N7VYE1"/>
<organism evidence="2 3">
    <name type="scientific">Pleuronectes platessa</name>
    <name type="common">European plaice</name>
    <dbReference type="NCBI Taxonomy" id="8262"/>
    <lineage>
        <taxon>Eukaryota</taxon>
        <taxon>Metazoa</taxon>
        <taxon>Chordata</taxon>
        <taxon>Craniata</taxon>
        <taxon>Vertebrata</taxon>
        <taxon>Euteleostomi</taxon>
        <taxon>Actinopterygii</taxon>
        <taxon>Neopterygii</taxon>
        <taxon>Teleostei</taxon>
        <taxon>Neoteleostei</taxon>
        <taxon>Acanthomorphata</taxon>
        <taxon>Carangaria</taxon>
        <taxon>Pleuronectiformes</taxon>
        <taxon>Pleuronectoidei</taxon>
        <taxon>Pleuronectidae</taxon>
        <taxon>Pleuronectes</taxon>
    </lineage>
</organism>
<evidence type="ECO:0000313" key="3">
    <source>
        <dbReference type="Proteomes" id="UP001153269"/>
    </source>
</evidence>
<comment type="caution">
    <text evidence="2">The sequence shown here is derived from an EMBL/GenBank/DDBJ whole genome shotgun (WGS) entry which is preliminary data.</text>
</comment>